<dbReference type="Proteomes" id="UP000242450">
    <property type="component" value="Chromosome 29"/>
</dbReference>
<dbReference type="EMBL" id="MKHE01000029">
    <property type="protein sequence ID" value="OWK01180.1"/>
    <property type="molecule type" value="Genomic_DNA"/>
</dbReference>
<proteinExistence type="predicted"/>
<keyword evidence="2" id="KW-1185">Reference proteome</keyword>
<name>A0A212C5B5_CEREH</name>
<evidence type="ECO:0000313" key="1">
    <source>
        <dbReference type="EMBL" id="OWK01180.1"/>
    </source>
</evidence>
<dbReference type="AlphaFoldDB" id="A0A212C5B5"/>
<sequence>MALVRLPAKWQTGNFGTHDEGASQNVLTEQSQLETILLICQIKTKRKVSNQKTHEEYKQVRAKLGTKKQEFERRKERETQSLYKKKIKVFKILSKKL</sequence>
<evidence type="ECO:0000313" key="2">
    <source>
        <dbReference type="Proteomes" id="UP000242450"/>
    </source>
</evidence>
<protein>
    <submittedName>
        <fullName evidence="1">Uncharacterized protein</fullName>
    </submittedName>
</protein>
<comment type="caution">
    <text evidence="1">The sequence shown here is derived from an EMBL/GenBank/DDBJ whole genome shotgun (WGS) entry which is preliminary data.</text>
</comment>
<organism evidence="1 2">
    <name type="scientific">Cervus elaphus hippelaphus</name>
    <name type="common">European red deer</name>
    <dbReference type="NCBI Taxonomy" id="46360"/>
    <lineage>
        <taxon>Eukaryota</taxon>
        <taxon>Metazoa</taxon>
        <taxon>Chordata</taxon>
        <taxon>Craniata</taxon>
        <taxon>Vertebrata</taxon>
        <taxon>Euteleostomi</taxon>
        <taxon>Mammalia</taxon>
        <taxon>Eutheria</taxon>
        <taxon>Laurasiatheria</taxon>
        <taxon>Artiodactyla</taxon>
        <taxon>Ruminantia</taxon>
        <taxon>Pecora</taxon>
        <taxon>Cervidae</taxon>
        <taxon>Cervinae</taxon>
        <taxon>Cervus</taxon>
    </lineage>
</organism>
<accession>A0A212C5B5</accession>
<reference evidence="1 2" key="1">
    <citation type="journal article" date="2018" name="Mol. Genet. Genomics">
        <title>The red deer Cervus elaphus genome CerEla1.0: sequencing, annotating, genes, and chromosomes.</title>
        <authorList>
            <person name="Bana N.A."/>
            <person name="Nyiri A."/>
            <person name="Nagy J."/>
            <person name="Frank K."/>
            <person name="Nagy T."/>
            <person name="Steger V."/>
            <person name="Schiller M."/>
            <person name="Lakatos P."/>
            <person name="Sugar L."/>
            <person name="Horn P."/>
            <person name="Barta E."/>
            <person name="Orosz L."/>
        </authorList>
    </citation>
    <scope>NUCLEOTIDE SEQUENCE [LARGE SCALE GENOMIC DNA]</scope>
    <source>
        <strain evidence="1">Hungarian</strain>
    </source>
</reference>
<gene>
    <name evidence="1" type="ORF">Celaphus_00018319</name>
</gene>
<dbReference type="PRINTS" id="PR01854">
    <property type="entry name" value="BR22PROTEIN"/>
</dbReference>
<dbReference type="InterPro" id="IPR013730">
    <property type="entry name" value="Fyv7/TAP26"/>
</dbReference>